<comment type="caution">
    <text evidence="1">The sequence shown here is derived from an EMBL/GenBank/DDBJ whole genome shotgun (WGS) entry which is preliminary data.</text>
</comment>
<sequence length="72" mass="8122">MNDAERDVLIRKHFLEYGRVIEAGEKAKDARLQLLVRLRAVDPDYYTQTRLAGLSGMSQQNVSYLLAKPSAA</sequence>
<dbReference type="RefSeq" id="WP_157354758.1">
    <property type="nucleotide sequence ID" value="NZ_WRPP01000001.1"/>
</dbReference>
<protein>
    <submittedName>
        <fullName evidence="1">Uncharacterized protein</fullName>
    </submittedName>
</protein>
<proteinExistence type="predicted"/>
<evidence type="ECO:0000313" key="1">
    <source>
        <dbReference type="EMBL" id="MVU75997.1"/>
    </source>
</evidence>
<keyword evidence="2" id="KW-1185">Reference proteome</keyword>
<evidence type="ECO:0000313" key="2">
    <source>
        <dbReference type="Proteomes" id="UP000466794"/>
    </source>
</evidence>
<reference evidence="1 2" key="1">
    <citation type="submission" date="2019-12" db="EMBL/GenBank/DDBJ databases">
        <title>Nocardia sp. nov. ET3-3 isolated from soil.</title>
        <authorList>
            <person name="Kanchanasin P."/>
            <person name="Tanasupawat S."/>
            <person name="Yuki M."/>
            <person name="Kudo T."/>
        </authorList>
    </citation>
    <scope>NUCLEOTIDE SEQUENCE [LARGE SCALE GENOMIC DNA]</scope>
    <source>
        <strain evidence="1 2">ET3-3</strain>
    </source>
</reference>
<accession>A0A7K1UNU8</accession>
<dbReference type="AlphaFoldDB" id="A0A7K1UNU8"/>
<gene>
    <name evidence="1" type="ORF">GPX89_01915</name>
</gene>
<dbReference type="EMBL" id="WRPP01000001">
    <property type="protein sequence ID" value="MVU75997.1"/>
    <property type="molecule type" value="Genomic_DNA"/>
</dbReference>
<dbReference type="Proteomes" id="UP000466794">
    <property type="component" value="Unassembled WGS sequence"/>
</dbReference>
<name>A0A7K1UNU8_9NOCA</name>
<organism evidence="1 2">
    <name type="scientific">Nocardia terrae</name>
    <dbReference type="NCBI Taxonomy" id="2675851"/>
    <lineage>
        <taxon>Bacteria</taxon>
        <taxon>Bacillati</taxon>
        <taxon>Actinomycetota</taxon>
        <taxon>Actinomycetes</taxon>
        <taxon>Mycobacteriales</taxon>
        <taxon>Nocardiaceae</taxon>
        <taxon>Nocardia</taxon>
    </lineage>
</organism>